<accession>A0A8H8RBT5</accession>
<organism evidence="3 4">
    <name type="scientific">Lachnellula subtilissima</name>
    <dbReference type="NCBI Taxonomy" id="602034"/>
    <lineage>
        <taxon>Eukaryota</taxon>
        <taxon>Fungi</taxon>
        <taxon>Dikarya</taxon>
        <taxon>Ascomycota</taxon>
        <taxon>Pezizomycotina</taxon>
        <taxon>Leotiomycetes</taxon>
        <taxon>Helotiales</taxon>
        <taxon>Lachnaceae</taxon>
        <taxon>Lachnellula</taxon>
    </lineage>
</organism>
<comment type="caution">
    <text evidence="3">The sequence shown here is derived from an EMBL/GenBank/DDBJ whole genome shotgun (WGS) entry which is preliminary data.</text>
</comment>
<feature type="compositionally biased region" description="Acidic residues" evidence="1">
    <location>
        <begin position="399"/>
        <end position="409"/>
    </location>
</feature>
<dbReference type="EMBL" id="QGMJ01001073">
    <property type="protein sequence ID" value="TVY32334.1"/>
    <property type="molecule type" value="Genomic_DNA"/>
</dbReference>
<feature type="compositionally biased region" description="Polar residues" evidence="1">
    <location>
        <begin position="347"/>
        <end position="356"/>
    </location>
</feature>
<feature type="signal peptide" evidence="2">
    <location>
        <begin position="1"/>
        <end position="19"/>
    </location>
</feature>
<protein>
    <recommendedName>
        <fullName evidence="5">Extracellular protein</fullName>
    </recommendedName>
</protein>
<feature type="region of interest" description="Disordered" evidence="1">
    <location>
        <begin position="374"/>
        <end position="418"/>
    </location>
</feature>
<dbReference type="OrthoDB" id="2342176at2759"/>
<dbReference type="PANTHER" id="PTHR36182">
    <property type="entry name" value="PROTEIN, PUTATIVE (AFU_ORTHOLOGUE AFUA_6G10930)-RELATED"/>
    <property type="match status" value="1"/>
</dbReference>
<dbReference type="AlphaFoldDB" id="A0A8H8RBT5"/>
<keyword evidence="2" id="KW-0732">Signal</keyword>
<evidence type="ECO:0000256" key="2">
    <source>
        <dbReference type="SAM" id="SignalP"/>
    </source>
</evidence>
<evidence type="ECO:0000256" key="1">
    <source>
        <dbReference type="SAM" id="MobiDB-lite"/>
    </source>
</evidence>
<keyword evidence="4" id="KW-1185">Reference proteome</keyword>
<feature type="compositionally biased region" description="Low complexity" evidence="1">
    <location>
        <begin position="335"/>
        <end position="344"/>
    </location>
</feature>
<dbReference type="Gene3D" id="2.70.50.70">
    <property type="match status" value="1"/>
</dbReference>
<feature type="compositionally biased region" description="Low complexity" evidence="1">
    <location>
        <begin position="248"/>
        <end position="272"/>
    </location>
</feature>
<sequence length="418" mass="41435">MQYTTILAALALGSTTAMAHMEMSFPPPLKSKFNSHAKNADYSMTSPLSGVAQFPCKGYQTAMSDTTGEGASVVTWAPGAKANFTVVGGATHSGGSCQAALSYDVGKTFTVIHSYIGNCPTSSGQNFDFTIPSDAKTGSALFAWTWFNKVGNREIYMNCASVTIGAASKKRTISERDTAFSSRPGLFVANVDPNGCHSVEGKDLAFPDPGPDLTGTAGATDTIAGACVAVNGIGGPSSGSSSGGSSGGASASAPAASGSSAPSASSAASGGSTASSAAAAAPIASSAAAGAGAGAAAAGTATASAPASSGTGTSGSLTVSSHGECGARPAPAPAKPSSEPVAPSGISAATQPNTAATDAKPALERVAAELRLATRLRTQRSRHDSSTTQTWATSKVDEPTFEGIEEEERERERGRAGW</sequence>
<dbReference type="Proteomes" id="UP000462212">
    <property type="component" value="Unassembled WGS sequence"/>
</dbReference>
<evidence type="ECO:0000313" key="3">
    <source>
        <dbReference type="EMBL" id="TVY32334.1"/>
    </source>
</evidence>
<feature type="compositionally biased region" description="Low complexity" evidence="1">
    <location>
        <begin position="303"/>
        <end position="316"/>
    </location>
</feature>
<name>A0A8H8RBT5_9HELO</name>
<feature type="compositionally biased region" description="Gly residues" evidence="1">
    <location>
        <begin position="237"/>
        <end position="247"/>
    </location>
</feature>
<feature type="chain" id="PRO_5034766107" description="Extracellular protein" evidence="2">
    <location>
        <begin position="20"/>
        <end position="418"/>
    </location>
</feature>
<evidence type="ECO:0008006" key="5">
    <source>
        <dbReference type="Google" id="ProtNLM"/>
    </source>
</evidence>
<proteinExistence type="predicted"/>
<evidence type="ECO:0000313" key="4">
    <source>
        <dbReference type="Proteomes" id="UP000462212"/>
    </source>
</evidence>
<dbReference type="PANTHER" id="PTHR36182:SF1">
    <property type="entry name" value="PROTEIN, PUTATIVE (AFU_ORTHOLOGUE AFUA_6G10930)-RELATED"/>
    <property type="match status" value="1"/>
</dbReference>
<gene>
    <name evidence="3" type="ORF">LSUB1_G008669</name>
</gene>
<reference evidence="3 4" key="1">
    <citation type="submission" date="2018-05" db="EMBL/GenBank/DDBJ databases">
        <title>Genome sequencing and assembly of the regulated plant pathogen Lachnellula willkommii and related sister species for the development of diagnostic species identification markers.</title>
        <authorList>
            <person name="Giroux E."/>
            <person name="Bilodeau G."/>
        </authorList>
    </citation>
    <scope>NUCLEOTIDE SEQUENCE [LARGE SCALE GENOMIC DNA]</scope>
    <source>
        <strain evidence="3 4">CBS 197.66</strain>
    </source>
</reference>
<feature type="region of interest" description="Disordered" evidence="1">
    <location>
        <begin position="303"/>
        <end position="360"/>
    </location>
</feature>
<feature type="region of interest" description="Disordered" evidence="1">
    <location>
        <begin position="237"/>
        <end position="272"/>
    </location>
</feature>